<reference evidence="2 3" key="1">
    <citation type="submission" date="2016-03" db="EMBL/GenBank/DDBJ databases">
        <title>EvidentialGene: Evidence-directed Construction of Genes on Genomes.</title>
        <authorList>
            <person name="Gilbert D.G."/>
            <person name="Choi J.-H."/>
            <person name="Mockaitis K."/>
            <person name="Colbourne J."/>
            <person name="Pfrender M."/>
        </authorList>
    </citation>
    <scope>NUCLEOTIDE SEQUENCE [LARGE SCALE GENOMIC DNA]</scope>
    <source>
        <strain evidence="2 3">Xinb3</strain>
        <tissue evidence="2">Complete organism</tissue>
    </source>
</reference>
<sequence length="107" mass="12245">MCVCVWDIWLGGEGKRNKKTTKAPLPTKKQILPSFLRRVKLRQNARKQGRRSSKAGDAGKRDGGHGMGAGRKIREKTDTPYIQCCCVRECREVCRTVRVTQQRERET</sequence>
<evidence type="ECO:0000313" key="2">
    <source>
        <dbReference type="EMBL" id="KZS14462.1"/>
    </source>
</evidence>
<keyword evidence="3" id="KW-1185">Reference proteome</keyword>
<feature type="compositionally biased region" description="Basic residues" evidence="1">
    <location>
        <begin position="41"/>
        <end position="53"/>
    </location>
</feature>
<feature type="region of interest" description="Disordered" evidence="1">
    <location>
        <begin position="41"/>
        <end position="74"/>
    </location>
</feature>
<proteinExistence type="predicted"/>
<dbReference type="EMBL" id="LRGB01000944">
    <property type="protein sequence ID" value="KZS14462.1"/>
    <property type="molecule type" value="Genomic_DNA"/>
</dbReference>
<accession>A0A162CDH5</accession>
<protein>
    <submittedName>
        <fullName evidence="2">Uncharacterized protein</fullName>
    </submittedName>
</protein>
<dbReference type="AlphaFoldDB" id="A0A162CDH5"/>
<name>A0A162CDH5_9CRUS</name>
<gene>
    <name evidence="2" type="ORF">APZ42_019791</name>
</gene>
<evidence type="ECO:0000313" key="3">
    <source>
        <dbReference type="Proteomes" id="UP000076858"/>
    </source>
</evidence>
<dbReference type="Proteomes" id="UP000076858">
    <property type="component" value="Unassembled WGS sequence"/>
</dbReference>
<organism evidence="2 3">
    <name type="scientific">Daphnia magna</name>
    <dbReference type="NCBI Taxonomy" id="35525"/>
    <lineage>
        <taxon>Eukaryota</taxon>
        <taxon>Metazoa</taxon>
        <taxon>Ecdysozoa</taxon>
        <taxon>Arthropoda</taxon>
        <taxon>Crustacea</taxon>
        <taxon>Branchiopoda</taxon>
        <taxon>Diplostraca</taxon>
        <taxon>Cladocera</taxon>
        <taxon>Anomopoda</taxon>
        <taxon>Daphniidae</taxon>
        <taxon>Daphnia</taxon>
    </lineage>
</organism>
<comment type="caution">
    <text evidence="2">The sequence shown here is derived from an EMBL/GenBank/DDBJ whole genome shotgun (WGS) entry which is preliminary data.</text>
</comment>
<evidence type="ECO:0000256" key="1">
    <source>
        <dbReference type="SAM" id="MobiDB-lite"/>
    </source>
</evidence>